<dbReference type="Gene3D" id="3.30.559.10">
    <property type="entry name" value="Chloramphenicol acetyltransferase-like domain"/>
    <property type="match status" value="1"/>
</dbReference>
<dbReference type="AlphaFoldDB" id="D5BHK5"/>
<feature type="active site" description="Proton acceptor" evidence="1">
    <location>
        <position position="186"/>
    </location>
</feature>
<evidence type="ECO:0000313" key="3">
    <source>
        <dbReference type="Proteomes" id="UP000001654"/>
    </source>
</evidence>
<dbReference type="GO" id="GO:0008811">
    <property type="term" value="F:chloramphenicol O-acetyltransferase activity"/>
    <property type="evidence" value="ECO:0007669"/>
    <property type="project" value="InterPro"/>
</dbReference>
<evidence type="ECO:0000313" key="2">
    <source>
        <dbReference type="EMBL" id="ADF53403.1"/>
    </source>
</evidence>
<dbReference type="HOGENOM" id="CLU_093121_0_0_10"/>
<dbReference type="InterPro" id="IPR023213">
    <property type="entry name" value="CAT-like_dom_sf"/>
</dbReference>
<protein>
    <submittedName>
        <fullName evidence="2">Chloramphenicol acetyltransferase</fullName>
    </submittedName>
</protein>
<dbReference type="SUPFAM" id="SSF52777">
    <property type="entry name" value="CoA-dependent acyltransferases"/>
    <property type="match status" value="1"/>
</dbReference>
<dbReference type="RefSeq" id="WP_013072500.1">
    <property type="nucleotide sequence ID" value="NC_014041.1"/>
</dbReference>
<name>D5BHK5_ZUNPS</name>
<dbReference type="STRING" id="655815.ZPR_3084"/>
<sequence length="209" mass="24893">MKKHINLDNYDRKEQFKFFKGFEEPFFGLTTHLNCENIYNYCKKKKIPFFAYYLYQTNKAVNQVNNFRQRIINDQIYQFDVIHISTTIARKNKTFGFSYLKHSEHFNEFLDQFVKERKRIENSDLLMPANMDEQVIHYSAIPWINFSSISHARKFSINDTCPKITFGKIHKSKEGLMMPVSIHAHHALVDGYHIGQLVQIIQNNFNNNE</sequence>
<organism evidence="2 3">
    <name type="scientific">Zunongwangia profunda (strain DSM 18752 / CCTCC AB 206139 / SM-A87)</name>
    <name type="common">Wangia profunda</name>
    <dbReference type="NCBI Taxonomy" id="655815"/>
    <lineage>
        <taxon>Bacteria</taxon>
        <taxon>Pseudomonadati</taxon>
        <taxon>Bacteroidota</taxon>
        <taxon>Flavobacteriia</taxon>
        <taxon>Flavobacteriales</taxon>
        <taxon>Flavobacteriaceae</taxon>
        <taxon>Zunongwangia</taxon>
    </lineage>
</organism>
<dbReference type="eggNOG" id="COG4845">
    <property type="taxonomic scope" value="Bacteria"/>
</dbReference>
<reference evidence="2 3" key="1">
    <citation type="journal article" date="2010" name="BMC Genomics">
        <title>The complete genome of Zunongwangia profunda SM-A87 reveals its adaptation to the deep-sea environment and ecological role in sedimentary organic nitrogen degradation.</title>
        <authorList>
            <person name="Qin Q.L."/>
            <person name="Zhang X.Y."/>
            <person name="Wang X.M."/>
            <person name="Liu G.M."/>
            <person name="Chen X.L."/>
            <person name="Xie B.B."/>
            <person name="Dang H.Y."/>
            <person name="Zhou B.C."/>
            <person name="Yu J."/>
            <person name="Zhang Y.Z."/>
        </authorList>
    </citation>
    <scope>NUCLEOTIDE SEQUENCE [LARGE SCALE GENOMIC DNA]</scope>
    <source>
        <strain evidence="3">DSM 18752 / CCTCC AB 206139 / SM-A87</strain>
    </source>
</reference>
<accession>D5BHK5</accession>
<dbReference type="PANTHER" id="PTHR38474:SF1">
    <property type="entry name" value="SLR0299 PROTEIN"/>
    <property type="match status" value="1"/>
</dbReference>
<dbReference type="KEGG" id="zpr:ZPR_3084"/>
<proteinExistence type="predicted"/>
<evidence type="ECO:0000256" key="1">
    <source>
        <dbReference type="PIRSR" id="PIRSR000440-1"/>
    </source>
</evidence>
<dbReference type="Pfam" id="PF00302">
    <property type="entry name" value="CAT"/>
    <property type="match status" value="1"/>
</dbReference>
<dbReference type="EMBL" id="CP001650">
    <property type="protein sequence ID" value="ADF53403.1"/>
    <property type="molecule type" value="Genomic_DNA"/>
</dbReference>
<dbReference type="SMART" id="SM01059">
    <property type="entry name" value="CAT"/>
    <property type="match status" value="1"/>
</dbReference>
<dbReference type="InterPro" id="IPR001707">
    <property type="entry name" value="Cmp_AcTrfase"/>
</dbReference>
<dbReference type="Proteomes" id="UP000001654">
    <property type="component" value="Chromosome"/>
</dbReference>
<dbReference type="PIRSF" id="PIRSF000440">
    <property type="entry name" value="CAT"/>
    <property type="match status" value="1"/>
</dbReference>
<dbReference type="PANTHER" id="PTHR38474">
    <property type="entry name" value="SLR0299 PROTEIN"/>
    <property type="match status" value="1"/>
</dbReference>
<dbReference type="OrthoDB" id="9801766at2"/>
<gene>
    <name evidence="2" type="ordered locus">ZPR_3084</name>
</gene>
<keyword evidence="3" id="KW-1185">Reference proteome</keyword>